<keyword evidence="3" id="KW-1185">Reference proteome</keyword>
<dbReference type="OrthoDB" id="10347267at2759"/>
<evidence type="ECO:0000313" key="3">
    <source>
        <dbReference type="Proteomes" id="UP000290288"/>
    </source>
</evidence>
<accession>A0A4Q2D5P1</accession>
<feature type="signal peptide" evidence="1">
    <location>
        <begin position="1"/>
        <end position="15"/>
    </location>
</feature>
<organism evidence="2 3">
    <name type="scientific">Candolleomyces aberdarensis</name>
    <dbReference type="NCBI Taxonomy" id="2316362"/>
    <lineage>
        <taxon>Eukaryota</taxon>
        <taxon>Fungi</taxon>
        <taxon>Dikarya</taxon>
        <taxon>Basidiomycota</taxon>
        <taxon>Agaricomycotina</taxon>
        <taxon>Agaricomycetes</taxon>
        <taxon>Agaricomycetidae</taxon>
        <taxon>Agaricales</taxon>
        <taxon>Agaricineae</taxon>
        <taxon>Psathyrellaceae</taxon>
        <taxon>Candolleomyces</taxon>
    </lineage>
</organism>
<feature type="chain" id="PRO_5020368074" evidence="1">
    <location>
        <begin position="16"/>
        <end position="234"/>
    </location>
</feature>
<protein>
    <submittedName>
        <fullName evidence="2">Uncharacterized protein</fullName>
    </submittedName>
</protein>
<gene>
    <name evidence="2" type="ORF">EST38_g11719</name>
</gene>
<dbReference type="EMBL" id="SDEE01000759">
    <property type="protein sequence ID" value="RXW14132.1"/>
    <property type="molecule type" value="Genomic_DNA"/>
</dbReference>
<reference evidence="2 3" key="1">
    <citation type="submission" date="2019-01" db="EMBL/GenBank/DDBJ databases">
        <title>Draft genome sequence of Psathyrella aberdarensis IHI B618.</title>
        <authorList>
            <person name="Buettner E."/>
            <person name="Kellner H."/>
        </authorList>
    </citation>
    <scope>NUCLEOTIDE SEQUENCE [LARGE SCALE GENOMIC DNA]</scope>
    <source>
        <strain evidence="2 3">IHI B618</strain>
    </source>
</reference>
<dbReference type="AlphaFoldDB" id="A0A4Q2D5P1"/>
<sequence>MAAAVSGGVVHLLLGAIVHLDPSTTVYDAALSLLNSIGPYFMYRQVWEAARPYFPESRIDILLKPRFEELTMKAKVAWRSFQLSYHFATRYHAGGTAKFLTTHGCDNVKWLPGYAKADVLAFVEDFWNHRFNVVKRAEVVLQVPANSPYVSTLNIDSLPPRVSLVPAPQYLQPRCNHPAFDSRMKTYVKEFLGKAHHQLVEIRFSYGNSLHLALINLQLTDKGAWKANGGAFGF</sequence>
<evidence type="ECO:0000313" key="2">
    <source>
        <dbReference type="EMBL" id="RXW14132.1"/>
    </source>
</evidence>
<proteinExistence type="predicted"/>
<keyword evidence="1" id="KW-0732">Signal</keyword>
<name>A0A4Q2D5P1_9AGAR</name>
<comment type="caution">
    <text evidence="2">The sequence shown here is derived from an EMBL/GenBank/DDBJ whole genome shotgun (WGS) entry which is preliminary data.</text>
</comment>
<dbReference type="Proteomes" id="UP000290288">
    <property type="component" value="Unassembled WGS sequence"/>
</dbReference>
<evidence type="ECO:0000256" key="1">
    <source>
        <dbReference type="SAM" id="SignalP"/>
    </source>
</evidence>